<protein>
    <submittedName>
        <fullName evidence="3">Hypothetical_protein</fullName>
    </submittedName>
</protein>
<evidence type="ECO:0000256" key="1">
    <source>
        <dbReference type="SAM" id="Phobius"/>
    </source>
</evidence>
<reference evidence="3 4" key="2">
    <citation type="submission" date="2024-07" db="EMBL/GenBank/DDBJ databases">
        <authorList>
            <person name="Akdeniz Z."/>
        </authorList>
    </citation>
    <scope>NUCLEOTIDE SEQUENCE [LARGE SCALE GENOMIC DNA]</scope>
</reference>
<name>A0AA86QFQ9_9EUKA</name>
<reference evidence="2" key="1">
    <citation type="submission" date="2023-06" db="EMBL/GenBank/DDBJ databases">
        <authorList>
            <person name="Kurt Z."/>
        </authorList>
    </citation>
    <scope>NUCLEOTIDE SEQUENCE</scope>
</reference>
<evidence type="ECO:0000313" key="3">
    <source>
        <dbReference type="EMBL" id="CAL6069315.1"/>
    </source>
</evidence>
<dbReference type="EMBL" id="CATOUU010000895">
    <property type="protein sequence ID" value="CAI9957885.1"/>
    <property type="molecule type" value="Genomic_DNA"/>
</dbReference>
<sequence>MIYQTCVDYCTNGICGYQYIQQYDKYEFECIQNPKNVFNTLEYCENNCTGICNKVFSSQRERYEYECVQNVSYKSSGYSWFLIIPVVIALIIGISVCIYKKTKKTGSDQNVQNTFVNLLGKNASDQVIAEQQ</sequence>
<evidence type="ECO:0000313" key="2">
    <source>
        <dbReference type="EMBL" id="CAI9957885.1"/>
    </source>
</evidence>
<dbReference type="EMBL" id="CAXDID020000277">
    <property type="protein sequence ID" value="CAL6069315.1"/>
    <property type="molecule type" value="Genomic_DNA"/>
</dbReference>
<evidence type="ECO:0000313" key="4">
    <source>
        <dbReference type="Proteomes" id="UP001642409"/>
    </source>
</evidence>
<keyword evidence="1" id="KW-0472">Membrane</keyword>
<comment type="caution">
    <text evidence="2">The sequence shown here is derived from an EMBL/GenBank/DDBJ whole genome shotgun (WGS) entry which is preliminary data.</text>
</comment>
<keyword evidence="4" id="KW-1185">Reference proteome</keyword>
<keyword evidence="1" id="KW-0812">Transmembrane</keyword>
<accession>A0AA86QFQ9</accession>
<dbReference type="AlphaFoldDB" id="A0AA86QFQ9"/>
<proteinExistence type="predicted"/>
<keyword evidence="1" id="KW-1133">Transmembrane helix</keyword>
<organism evidence="2">
    <name type="scientific">Hexamita inflata</name>
    <dbReference type="NCBI Taxonomy" id="28002"/>
    <lineage>
        <taxon>Eukaryota</taxon>
        <taxon>Metamonada</taxon>
        <taxon>Diplomonadida</taxon>
        <taxon>Hexamitidae</taxon>
        <taxon>Hexamitinae</taxon>
        <taxon>Hexamita</taxon>
    </lineage>
</organism>
<dbReference type="Proteomes" id="UP001642409">
    <property type="component" value="Unassembled WGS sequence"/>
</dbReference>
<gene>
    <name evidence="2" type="ORF">HINF_LOCUS45530</name>
    <name evidence="3" type="ORF">HINF_LOCUS53919</name>
</gene>
<feature type="transmembrane region" description="Helical" evidence="1">
    <location>
        <begin position="78"/>
        <end position="99"/>
    </location>
</feature>